<feature type="region of interest" description="Disordered" evidence="3">
    <location>
        <begin position="86"/>
        <end position="117"/>
    </location>
</feature>
<dbReference type="InterPro" id="IPR037021">
    <property type="entry name" value="RnfH_sf"/>
</dbReference>
<dbReference type="Pfam" id="PF03658">
    <property type="entry name" value="Ub-RnfH"/>
    <property type="match status" value="1"/>
</dbReference>
<dbReference type="PANTHER" id="PTHR37483">
    <property type="entry name" value="UPF0125 PROTEIN RATB"/>
    <property type="match status" value="1"/>
</dbReference>
<dbReference type="HAMAP" id="MF_00460">
    <property type="entry name" value="UPF0125_RnfH"/>
    <property type="match status" value="1"/>
</dbReference>
<dbReference type="Gene3D" id="3.10.20.280">
    <property type="entry name" value="RnfH-like"/>
    <property type="match status" value="1"/>
</dbReference>
<feature type="compositionally biased region" description="Basic and acidic residues" evidence="3">
    <location>
        <begin position="93"/>
        <end position="104"/>
    </location>
</feature>
<dbReference type="KEGG" id="smaa:IT774_06800"/>
<evidence type="ECO:0000313" key="5">
    <source>
        <dbReference type="Proteomes" id="UP000595095"/>
    </source>
</evidence>
<reference evidence="4 5" key="1">
    <citation type="submission" date="2020-11" db="EMBL/GenBank/DDBJ databases">
        <title>Complete genome sequence for Salinimonas sp. strain G2-b.</title>
        <authorList>
            <person name="Park S.-J."/>
        </authorList>
    </citation>
    <scope>NUCLEOTIDE SEQUENCE [LARGE SCALE GENOMIC DNA]</scope>
    <source>
        <strain evidence="4 5">G2-b</strain>
    </source>
</reference>
<evidence type="ECO:0000313" key="4">
    <source>
        <dbReference type="EMBL" id="QPG07158.1"/>
    </source>
</evidence>
<comment type="similarity">
    <text evidence="1 2">Belongs to the UPF0125 (RnfH) family.</text>
</comment>
<dbReference type="EMBL" id="CP064795">
    <property type="protein sequence ID" value="QPG07158.1"/>
    <property type="molecule type" value="Genomic_DNA"/>
</dbReference>
<keyword evidence="5" id="KW-1185">Reference proteome</keyword>
<evidence type="ECO:0000256" key="3">
    <source>
        <dbReference type="SAM" id="MobiDB-lite"/>
    </source>
</evidence>
<evidence type="ECO:0000256" key="2">
    <source>
        <dbReference type="HAMAP-Rule" id="MF_00460"/>
    </source>
</evidence>
<accession>A0A7S9E0N6</accession>
<dbReference type="PANTHER" id="PTHR37483:SF1">
    <property type="entry name" value="UPF0125 PROTEIN RATB"/>
    <property type="match status" value="1"/>
</dbReference>
<sequence length="117" mass="12981">MKMRLLNTEVAFALPGKQSIIEVAIAEGSTVQEVIEASKITEQYPEIDLSTAKVGIWSKVVKLTETVRDGDRVEIYRPLIADPKEVRKKRAERAKQEGRADKITGGRPSQAKTSSQD</sequence>
<dbReference type="RefSeq" id="WP_195812229.1">
    <property type="nucleotide sequence ID" value="NZ_CP064795.1"/>
</dbReference>
<organism evidence="4 5">
    <name type="scientific">Salinimonas marina</name>
    <dbReference type="NCBI Taxonomy" id="2785918"/>
    <lineage>
        <taxon>Bacteria</taxon>
        <taxon>Pseudomonadati</taxon>
        <taxon>Pseudomonadota</taxon>
        <taxon>Gammaproteobacteria</taxon>
        <taxon>Alteromonadales</taxon>
        <taxon>Alteromonadaceae</taxon>
        <taxon>Alteromonas/Salinimonas group</taxon>
        <taxon>Salinimonas</taxon>
    </lineage>
</organism>
<evidence type="ECO:0000256" key="1">
    <source>
        <dbReference type="ARBA" id="ARBA00010645"/>
    </source>
</evidence>
<dbReference type="AlphaFoldDB" id="A0A7S9E0N6"/>
<protein>
    <recommendedName>
        <fullName evidence="2">UPF0125 protein IT774_06800</fullName>
    </recommendedName>
</protein>
<dbReference type="NCBIfam" id="NF002490">
    <property type="entry name" value="PRK01777.1"/>
    <property type="match status" value="1"/>
</dbReference>
<dbReference type="InterPro" id="IPR016155">
    <property type="entry name" value="Mopterin_synth/thiamin_S_b"/>
</dbReference>
<gene>
    <name evidence="4" type="ORF">IT774_06800</name>
</gene>
<name>A0A7S9E0N6_9ALTE</name>
<dbReference type="Proteomes" id="UP000595095">
    <property type="component" value="Chromosome"/>
</dbReference>
<dbReference type="SUPFAM" id="SSF54285">
    <property type="entry name" value="MoaD/ThiS"/>
    <property type="match status" value="1"/>
</dbReference>
<proteinExistence type="inferred from homology"/>
<dbReference type="InterPro" id="IPR005346">
    <property type="entry name" value="RnfH"/>
</dbReference>